<proteinExistence type="predicted"/>
<dbReference type="InterPro" id="IPR041577">
    <property type="entry name" value="RT_RNaseH_2"/>
</dbReference>
<dbReference type="InterPro" id="IPR050951">
    <property type="entry name" value="Retrovirus_Pol_polyprotein"/>
</dbReference>
<protein>
    <submittedName>
        <fullName evidence="3">Retrovirus-related Pol polyprotein from transposon 17.6</fullName>
    </submittedName>
</protein>
<evidence type="ECO:0000313" key="4">
    <source>
        <dbReference type="Proteomes" id="UP000075243"/>
    </source>
</evidence>
<dbReference type="AlphaFoldDB" id="A0A151U3N9"/>
<dbReference type="GO" id="GO:0003824">
    <property type="term" value="F:catalytic activity"/>
    <property type="evidence" value="ECO:0007669"/>
    <property type="project" value="UniProtKB-KW"/>
</dbReference>
<dbReference type="FunFam" id="3.30.70.270:FF:000020">
    <property type="entry name" value="Transposon Tf2-6 polyprotein-like Protein"/>
    <property type="match status" value="1"/>
</dbReference>
<name>A0A151U3N9_CAJCA</name>
<dbReference type="Gene3D" id="3.30.70.270">
    <property type="match status" value="2"/>
</dbReference>
<dbReference type="EMBL" id="CM003604">
    <property type="protein sequence ID" value="KYP73910.1"/>
    <property type="molecule type" value="Genomic_DNA"/>
</dbReference>
<organism evidence="3 4">
    <name type="scientific">Cajanus cajan</name>
    <name type="common">Pigeon pea</name>
    <name type="synonym">Cajanus indicus</name>
    <dbReference type="NCBI Taxonomy" id="3821"/>
    <lineage>
        <taxon>Eukaryota</taxon>
        <taxon>Viridiplantae</taxon>
        <taxon>Streptophyta</taxon>
        <taxon>Embryophyta</taxon>
        <taxon>Tracheophyta</taxon>
        <taxon>Spermatophyta</taxon>
        <taxon>Magnoliopsida</taxon>
        <taxon>eudicotyledons</taxon>
        <taxon>Gunneridae</taxon>
        <taxon>Pentapetalae</taxon>
        <taxon>rosids</taxon>
        <taxon>fabids</taxon>
        <taxon>Fabales</taxon>
        <taxon>Fabaceae</taxon>
        <taxon>Papilionoideae</taxon>
        <taxon>50 kb inversion clade</taxon>
        <taxon>NPAAA clade</taxon>
        <taxon>indigoferoid/millettioid clade</taxon>
        <taxon>Phaseoleae</taxon>
        <taxon>Cajanus</taxon>
    </lineage>
</organism>
<keyword evidence="1" id="KW-0511">Multifunctional enzyme</keyword>
<accession>A0A151U3N9</accession>
<dbReference type="OMA" id="EMYRTHS"/>
<sequence>MILRQNHLFANVEKCTFCVDHVVFLGFIVSKEGVRVDPKKIKAIQEWPTPRNVSEVRSFHGFASFYRGFVPNFSTISSPLNELVKKDVPFDWTIKHDQAFQLLKDQLTNAPIPALPNFEKTFELECDAFGIGIGVVLLQGGHTISYFSEKLKGSSLNYPTYDKELYALVRALQTWNTI</sequence>
<evidence type="ECO:0000256" key="1">
    <source>
        <dbReference type="ARBA" id="ARBA00023268"/>
    </source>
</evidence>
<dbReference type="PANTHER" id="PTHR37984:SF5">
    <property type="entry name" value="PROTEIN NYNRIN-LIKE"/>
    <property type="match status" value="1"/>
</dbReference>
<dbReference type="PANTHER" id="PTHR37984">
    <property type="entry name" value="PROTEIN CBG26694"/>
    <property type="match status" value="1"/>
</dbReference>
<dbReference type="Gramene" id="C.cajan_06390.t">
    <property type="protein sequence ID" value="C.cajan_06390.t.cds1"/>
    <property type="gene ID" value="C.cajan_06390"/>
</dbReference>
<gene>
    <name evidence="3" type="ORF">KK1_006569</name>
</gene>
<dbReference type="InterPro" id="IPR043128">
    <property type="entry name" value="Rev_trsase/Diguanyl_cyclase"/>
</dbReference>
<feature type="domain" description="Reverse transcriptase/retrotransposon-derived protein RNase H-like" evidence="2">
    <location>
        <begin position="92"/>
        <end position="177"/>
    </location>
</feature>
<reference evidence="3 4" key="1">
    <citation type="journal article" date="2012" name="Nat. Biotechnol.">
        <title>Draft genome sequence of pigeonpea (Cajanus cajan), an orphan legume crop of resource-poor farmers.</title>
        <authorList>
            <person name="Varshney R.K."/>
            <person name="Chen W."/>
            <person name="Li Y."/>
            <person name="Bharti A.K."/>
            <person name="Saxena R.K."/>
            <person name="Schlueter J.A."/>
            <person name="Donoghue M.T."/>
            <person name="Azam S."/>
            <person name="Fan G."/>
            <person name="Whaley A.M."/>
            <person name="Farmer A.D."/>
            <person name="Sheridan J."/>
            <person name="Iwata A."/>
            <person name="Tuteja R."/>
            <person name="Penmetsa R.V."/>
            <person name="Wu W."/>
            <person name="Upadhyaya H.D."/>
            <person name="Yang S.P."/>
            <person name="Shah T."/>
            <person name="Saxena K.B."/>
            <person name="Michael T."/>
            <person name="McCombie W.R."/>
            <person name="Yang B."/>
            <person name="Zhang G."/>
            <person name="Yang H."/>
            <person name="Wang J."/>
            <person name="Spillane C."/>
            <person name="Cook D.R."/>
            <person name="May G.D."/>
            <person name="Xu X."/>
            <person name="Jackson S.A."/>
        </authorList>
    </citation>
    <scope>NUCLEOTIDE SEQUENCE [LARGE SCALE GENOMIC DNA]</scope>
    <source>
        <strain evidence="4">cv. Asha</strain>
    </source>
</reference>
<dbReference type="Proteomes" id="UP000075243">
    <property type="component" value="Chromosome 2"/>
</dbReference>
<evidence type="ECO:0000259" key="2">
    <source>
        <dbReference type="Pfam" id="PF17919"/>
    </source>
</evidence>
<keyword evidence="4" id="KW-1185">Reference proteome</keyword>
<evidence type="ECO:0000313" key="3">
    <source>
        <dbReference type="EMBL" id="KYP73910.1"/>
    </source>
</evidence>
<dbReference type="Pfam" id="PF17919">
    <property type="entry name" value="RT_RNaseH_2"/>
    <property type="match status" value="1"/>
</dbReference>
<dbReference type="InterPro" id="IPR043502">
    <property type="entry name" value="DNA/RNA_pol_sf"/>
</dbReference>
<dbReference type="SUPFAM" id="SSF56672">
    <property type="entry name" value="DNA/RNA polymerases"/>
    <property type="match status" value="1"/>
</dbReference>